<dbReference type="RefSeq" id="XP_072852760.1">
    <property type="nucleotide sequence ID" value="XM_072996659.1"/>
</dbReference>
<evidence type="ECO:0000313" key="6">
    <source>
        <dbReference type="RefSeq" id="XP_072852761.1"/>
    </source>
</evidence>
<sequence length="371" mass="40805">METLLSQAEQLPGLLAASRSGLVRNWDPATLTRALSWGRFFRRLHGRLRAQPGLRAALERRLNRAGLLGVSHWRHCPELLALALLENRALPSAARHRFLRGLLAPAGGPREEEEEEPFVHLLARWKAASQLLLLHLPPLAMTEEESDDAGGRDGPVAKTQAQLLLSCLREESHGEGGHDDVSPSATLLAQFPSGPTLYRAVAAALLEPSGEVEARATLLPWLLGDQARLASFCRLLPAPRAASLCRRHPELSSPYLKLLASWGSRLVYDPLCGEWRTGGSEEEGQVPWRELRERVRCLWQDPGPLGSAIRTQLKQLKAQEGDFDVPGLSIWSDLLLDMETSASSAKETKCTPPPPGAEPAEQKQRCNSLTF</sequence>
<dbReference type="OrthoDB" id="6429998at2759"/>
<keyword evidence="2" id="KW-1185">Reference proteome</keyword>
<evidence type="ECO:0000313" key="4">
    <source>
        <dbReference type="RefSeq" id="XP_072852759.1"/>
    </source>
</evidence>
<evidence type="ECO:0000256" key="1">
    <source>
        <dbReference type="SAM" id="MobiDB-lite"/>
    </source>
</evidence>
<dbReference type="Proteomes" id="UP001652642">
    <property type="component" value="Chromosome 4"/>
</dbReference>
<feature type="region of interest" description="Disordered" evidence="1">
    <location>
        <begin position="342"/>
        <end position="371"/>
    </location>
</feature>
<dbReference type="RefSeq" id="XP_072852759.1">
    <property type="nucleotide sequence ID" value="XM_072996658.1"/>
</dbReference>
<dbReference type="RefSeq" id="XP_072852762.1">
    <property type="nucleotide sequence ID" value="XM_072996661.1"/>
</dbReference>
<dbReference type="PANTHER" id="PTHR14449:SF2">
    <property type="entry name" value="FANCONI ANEMIA GROUP F PROTEIN"/>
    <property type="match status" value="1"/>
</dbReference>
<dbReference type="RefSeq" id="XP_072852761.1">
    <property type="nucleotide sequence ID" value="XM_072996660.1"/>
</dbReference>
<accession>A0A6J0UNU9</accession>
<dbReference type="RefSeq" id="XP_020662376.2">
    <property type="nucleotide sequence ID" value="XM_020806717.2"/>
</dbReference>
<reference evidence="3 4" key="1">
    <citation type="submission" date="2025-05" db="UniProtKB">
        <authorList>
            <consortium name="RefSeq"/>
        </authorList>
    </citation>
    <scope>IDENTIFICATION</scope>
</reference>
<dbReference type="InterPro" id="IPR038505">
    <property type="entry name" value="FANCF_C_sf"/>
</dbReference>
<dbReference type="GeneID" id="110086043"/>
<dbReference type="Pfam" id="PF11107">
    <property type="entry name" value="FANCF"/>
    <property type="match status" value="1"/>
</dbReference>
<evidence type="ECO:0000313" key="7">
    <source>
        <dbReference type="RefSeq" id="XP_072852762.1"/>
    </source>
</evidence>
<evidence type="ECO:0000313" key="5">
    <source>
        <dbReference type="RefSeq" id="XP_072852760.1"/>
    </source>
</evidence>
<gene>
    <name evidence="3 4 5 6 7" type="primary">LOC110086043</name>
</gene>
<evidence type="ECO:0000313" key="2">
    <source>
        <dbReference type="Proteomes" id="UP001652642"/>
    </source>
</evidence>
<dbReference type="Gene3D" id="1.25.40.490">
    <property type="match status" value="1"/>
</dbReference>
<protein>
    <submittedName>
        <fullName evidence="3 4">Fanconi anemia group F protein</fullName>
    </submittedName>
</protein>
<dbReference type="PANTHER" id="PTHR14449">
    <property type="entry name" value="FANCONI ANEMIA GROUP F PROTEIN FANCF"/>
    <property type="match status" value="1"/>
</dbReference>
<name>A0A6J0UNU9_9SAUR</name>
<evidence type="ECO:0000313" key="3">
    <source>
        <dbReference type="RefSeq" id="XP_020662376.2"/>
    </source>
</evidence>
<organism evidence="2 3">
    <name type="scientific">Pogona vitticeps</name>
    <name type="common">central bearded dragon</name>
    <dbReference type="NCBI Taxonomy" id="103695"/>
    <lineage>
        <taxon>Eukaryota</taxon>
        <taxon>Metazoa</taxon>
        <taxon>Chordata</taxon>
        <taxon>Craniata</taxon>
        <taxon>Vertebrata</taxon>
        <taxon>Euteleostomi</taxon>
        <taxon>Lepidosauria</taxon>
        <taxon>Squamata</taxon>
        <taxon>Bifurcata</taxon>
        <taxon>Unidentata</taxon>
        <taxon>Episquamata</taxon>
        <taxon>Toxicofera</taxon>
        <taxon>Iguania</taxon>
        <taxon>Acrodonta</taxon>
        <taxon>Agamidae</taxon>
        <taxon>Amphibolurinae</taxon>
        <taxon>Pogona</taxon>
    </lineage>
</organism>
<dbReference type="InterPro" id="IPR035428">
    <property type="entry name" value="FANCF"/>
</dbReference>
<proteinExistence type="predicted"/>